<dbReference type="GO" id="GO:0003677">
    <property type="term" value="F:DNA binding"/>
    <property type="evidence" value="ECO:0007669"/>
    <property type="project" value="InterPro"/>
</dbReference>
<evidence type="ECO:0000256" key="6">
    <source>
        <dbReference type="ARBA" id="ARBA00023236"/>
    </source>
</evidence>
<evidence type="ECO:0000313" key="8">
    <source>
        <dbReference type="EMBL" id="CBI08243.1"/>
    </source>
</evidence>
<dbReference type="InterPro" id="IPR036286">
    <property type="entry name" value="LexA/Signal_pep-like_sf"/>
</dbReference>
<dbReference type="PANTHER" id="PTHR33516">
    <property type="entry name" value="LEXA REPRESSOR"/>
    <property type="match status" value="1"/>
</dbReference>
<dbReference type="AlphaFoldDB" id="E6QLX2"/>
<dbReference type="InterPro" id="IPR006197">
    <property type="entry name" value="Peptidase_S24_LexA"/>
</dbReference>
<keyword evidence="5" id="KW-0234">DNA repair</keyword>
<feature type="domain" description="Peptidase S24/S26A/S26B/S26C" evidence="7">
    <location>
        <begin position="32"/>
        <end position="150"/>
    </location>
</feature>
<comment type="similarity">
    <text evidence="1">Belongs to the peptidase S24 family.</text>
</comment>
<dbReference type="InterPro" id="IPR015927">
    <property type="entry name" value="Peptidase_S24_S26A/B/C"/>
</dbReference>
<dbReference type="PANTHER" id="PTHR33516:SF2">
    <property type="entry name" value="LEXA REPRESSOR-RELATED"/>
    <property type="match status" value="1"/>
</dbReference>
<name>E6QLX2_9ZZZZ</name>
<accession>E6QLX2</accession>
<evidence type="ECO:0000256" key="1">
    <source>
        <dbReference type="ARBA" id="ARBA00007484"/>
    </source>
</evidence>
<dbReference type="CDD" id="cd06529">
    <property type="entry name" value="S24_LexA-like"/>
    <property type="match status" value="1"/>
</dbReference>
<dbReference type="GO" id="GO:0016787">
    <property type="term" value="F:hydrolase activity"/>
    <property type="evidence" value="ECO:0007669"/>
    <property type="project" value="UniProtKB-KW"/>
</dbReference>
<sequence>MALEPETIEKLARAGLTVIHPDPAANPSYRPVFISKIAAGFPSPADDYVERRLDLNQHCIRYPEATFFLRVSGHSMTGAGIYDNDILVVDRSLKPVHGKIVVAILDGEFTVKRLSIEGGACGHLALLPENSDYPRIDIQDGQELEIWGVATFVIHAL</sequence>
<keyword evidence="4" id="KW-0068">Autocatalytic cleavage</keyword>
<dbReference type="InterPro" id="IPR039418">
    <property type="entry name" value="LexA-like"/>
</dbReference>
<evidence type="ECO:0000256" key="5">
    <source>
        <dbReference type="ARBA" id="ARBA00023204"/>
    </source>
</evidence>
<comment type="caution">
    <text evidence="8">The sequence shown here is derived from an EMBL/GenBank/DDBJ whole genome shotgun (WGS) entry which is preliminary data.</text>
</comment>
<dbReference type="NCBIfam" id="NF007621">
    <property type="entry name" value="PRK10276.1"/>
    <property type="match status" value="1"/>
</dbReference>
<dbReference type="EMBL" id="CABQ01000198">
    <property type="protein sequence ID" value="CBI08243.1"/>
    <property type="molecule type" value="Genomic_DNA"/>
</dbReference>
<dbReference type="EC" id="3.4.21.-" evidence="8"/>
<evidence type="ECO:0000259" key="7">
    <source>
        <dbReference type="Pfam" id="PF00717"/>
    </source>
</evidence>
<dbReference type="SUPFAM" id="SSF51306">
    <property type="entry name" value="LexA/Signal peptidase"/>
    <property type="match status" value="1"/>
</dbReference>
<evidence type="ECO:0000256" key="4">
    <source>
        <dbReference type="ARBA" id="ARBA00022813"/>
    </source>
</evidence>
<dbReference type="Gene3D" id="2.10.109.10">
    <property type="entry name" value="Umud Fragment, subunit A"/>
    <property type="match status" value="1"/>
</dbReference>
<gene>
    <name evidence="8" type="primary">umuD</name>
    <name evidence="8" type="ORF">CARN6_1693</name>
</gene>
<keyword evidence="2" id="KW-0227">DNA damage</keyword>
<organism evidence="8">
    <name type="scientific">mine drainage metagenome</name>
    <dbReference type="NCBI Taxonomy" id="410659"/>
    <lineage>
        <taxon>unclassified sequences</taxon>
        <taxon>metagenomes</taxon>
        <taxon>ecological metagenomes</taxon>
    </lineage>
</organism>
<dbReference type="GO" id="GO:0006281">
    <property type="term" value="P:DNA repair"/>
    <property type="evidence" value="ECO:0007669"/>
    <property type="project" value="UniProtKB-KW"/>
</dbReference>
<dbReference type="InterPro" id="IPR050077">
    <property type="entry name" value="LexA_repressor"/>
</dbReference>
<dbReference type="Pfam" id="PF00717">
    <property type="entry name" value="Peptidase_S24"/>
    <property type="match status" value="1"/>
</dbReference>
<dbReference type="GO" id="GO:0009432">
    <property type="term" value="P:SOS response"/>
    <property type="evidence" value="ECO:0007669"/>
    <property type="project" value="UniProtKB-KW"/>
</dbReference>
<keyword evidence="6" id="KW-0742">SOS response</keyword>
<keyword evidence="3 8" id="KW-0378">Hydrolase</keyword>
<proteinExistence type="inferred from homology"/>
<dbReference type="PRINTS" id="PR00726">
    <property type="entry name" value="LEXASERPTASE"/>
</dbReference>
<protein>
    <submittedName>
        <fullName evidence="8">DNA polymerase V, subunit D</fullName>
        <ecNumber evidence="8">3.4.21.-</ecNumber>
    </submittedName>
</protein>
<dbReference type="GO" id="GO:0006355">
    <property type="term" value="P:regulation of DNA-templated transcription"/>
    <property type="evidence" value="ECO:0007669"/>
    <property type="project" value="InterPro"/>
</dbReference>
<reference evidence="8" key="1">
    <citation type="submission" date="2009-10" db="EMBL/GenBank/DDBJ databases">
        <title>Diversity of trophic interactions inside an arsenic-rich microbial ecosystem.</title>
        <authorList>
            <person name="Bertin P.N."/>
            <person name="Heinrich-Salmeron A."/>
            <person name="Pelletier E."/>
            <person name="Goulhen-Chollet F."/>
            <person name="Arsene-Ploetze F."/>
            <person name="Gallien S."/>
            <person name="Calteau A."/>
            <person name="Vallenet D."/>
            <person name="Casiot C."/>
            <person name="Chane-Woon-Ming B."/>
            <person name="Giloteaux L."/>
            <person name="Barakat M."/>
            <person name="Bonnefoy V."/>
            <person name="Bruneel O."/>
            <person name="Chandler M."/>
            <person name="Cleiss J."/>
            <person name="Duran R."/>
            <person name="Elbaz-Poulichet F."/>
            <person name="Fonknechten N."/>
            <person name="Lauga B."/>
            <person name="Mornico D."/>
            <person name="Ortet P."/>
            <person name="Schaeffer C."/>
            <person name="Siguier P."/>
            <person name="Alexander Thil Smith A."/>
            <person name="Van Dorsselaer A."/>
            <person name="Weissenbach J."/>
            <person name="Medigue C."/>
            <person name="Le Paslier D."/>
        </authorList>
    </citation>
    <scope>NUCLEOTIDE SEQUENCE</scope>
</reference>
<evidence type="ECO:0000256" key="2">
    <source>
        <dbReference type="ARBA" id="ARBA00022763"/>
    </source>
</evidence>
<evidence type="ECO:0000256" key="3">
    <source>
        <dbReference type="ARBA" id="ARBA00022801"/>
    </source>
</evidence>